<dbReference type="EnsemblBacteria" id="ABL78680">
    <property type="protein sequence ID" value="ABL78680"/>
    <property type="gene ID" value="Tpen_1282"/>
</dbReference>
<evidence type="ECO:0000313" key="2">
    <source>
        <dbReference type="Proteomes" id="UP000000641"/>
    </source>
</evidence>
<dbReference type="EMBL" id="CP000505">
    <property type="protein sequence ID" value="ABL78680.1"/>
    <property type="molecule type" value="Genomic_DNA"/>
</dbReference>
<dbReference type="RefSeq" id="WP_011752945.1">
    <property type="nucleotide sequence ID" value="NC_008698.1"/>
</dbReference>
<gene>
    <name evidence="1" type="ordered locus">Tpen_1282</name>
</gene>
<protein>
    <submittedName>
        <fullName evidence="1">Uncharacterized protein</fullName>
    </submittedName>
</protein>
<dbReference type="AlphaFoldDB" id="A1RZQ0"/>
<dbReference type="HOGENOM" id="CLU_2178021_0_0_2"/>
<proteinExistence type="predicted"/>
<organism evidence="1 2">
    <name type="scientific">Thermofilum pendens (strain DSM 2475 / Hrk 5)</name>
    <dbReference type="NCBI Taxonomy" id="368408"/>
    <lineage>
        <taxon>Archaea</taxon>
        <taxon>Thermoproteota</taxon>
        <taxon>Thermoprotei</taxon>
        <taxon>Thermofilales</taxon>
        <taxon>Thermofilaceae</taxon>
        <taxon>Thermofilum</taxon>
    </lineage>
</organism>
<evidence type="ECO:0000313" key="1">
    <source>
        <dbReference type="EMBL" id="ABL78680.1"/>
    </source>
</evidence>
<dbReference type="KEGG" id="tpe:Tpen_1282"/>
<reference evidence="2" key="1">
    <citation type="journal article" date="2008" name="J. Bacteriol.">
        <title>Genome sequence of Thermofilum pendens reveals an exceptional loss of biosynthetic pathways without genome reduction.</title>
        <authorList>
            <person name="Anderson I."/>
            <person name="Rodriguez J."/>
            <person name="Susanti D."/>
            <person name="Porat I."/>
            <person name="Reich C."/>
            <person name="Ulrich L.E."/>
            <person name="Elkins J.G."/>
            <person name="Mavromatis K."/>
            <person name="Lykidis A."/>
            <person name="Kim E."/>
            <person name="Thompson L.S."/>
            <person name="Nolan M."/>
            <person name="Land M."/>
            <person name="Copeland A."/>
            <person name="Lapidus A."/>
            <person name="Lucas S."/>
            <person name="Detter C."/>
            <person name="Zhulin I.B."/>
            <person name="Olsen G.J."/>
            <person name="Whitman W."/>
            <person name="Mukhopadhyay B."/>
            <person name="Bristow J."/>
            <person name="Kyrpides N."/>
        </authorList>
    </citation>
    <scope>NUCLEOTIDE SEQUENCE [LARGE SCALE GENOMIC DNA]</scope>
    <source>
        <strain evidence="2">DSM 2475 / Hrk 5</strain>
    </source>
</reference>
<name>A1RZQ0_THEPD</name>
<accession>A1RZQ0</accession>
<dbReference type="STRING" id="368408.Tpen_1282"/>
<keyword evidence="2" id="KW-1185">Reference proteome</keyword>
<sequence length="109" mass="12346">MRRVSPVPPRCFEAFVDAVTGALARDARSLAPLLRVRAVYAYREGEWRLAGYRLSLRVGGAFVAVRVPENTVYARAFSWRDWTLLDPEKGEALLEAVRRLYPAPRTLKA</sequence>
<dbReference type="Proteomes" id="UP000000641">
    <property type="component" value="Chromosome"/>
</dbReference>
<dbReference type="GeneID" id="4600590"/>